<evidence type="ECO:0000256" key="1">
    <source>
        <dbReference type="SAM" id="SignalP"/>
    </source>
</evidence>
<keyword evidence="3" id="KW-1185">Reference proteome</keyword>
<dbReference type="Proteomes" id="UP000494363">
    <property type="component" value="Unassembled WGS sequence"/>
</dbReference>
<dbReference type="EMBL" id="CADIKH010000047">
    <property type="protein sequence ID" value="CAB3770698.1"/>
    <property type="molecule type" value="Genomic_DNA"/>
</dbReference>
<gene>
    <name evidence="2" type="ORF">LMG29542_06426</name>
</gene>
<keyword evidence="1" id="KW-0732">Signal</keyword>
<proteinExistence type="predicted"/>
<evidence type="ECO:0000313" key="3">
    <source>
        <dbReference type="Proteomes" id="UP000494363"/>
    </source>
</evidence>
<reference evidence="2 3" key="1">
    <citation type="submission" date="2020-04" db="EMBL/GenBank/DDBJ databases">
        <authorList>
            <person name="De Canck E."/>
        </authorList>
    </citation>
    <scope>NUCLEOTIDE SEQUENCE [LARGE SCALE GENOMIC DNA]</scope>
    <source>
        <strain evidence="2 3">LMG 29542</strain>
    </source>
</reference>
<sequence>MSVDGKICSAAFLVLAMLNIPLAHAQSSDAQPVHGAMAALAPIRVQAQVVAVNSGANSVTIKGPRGEVEEVAVDPAIADVSKLRVGDMLDIAYQHALLLQLDKTRGSGIRERVDTSAAIPASAGRTAAVHRVDVIATVQRVDRKKRIIVLRGPTRTVQLDVSPDIDISHVKAGDSVRAVFEAAVAVQVQPRAAAQ</sequence>
<name>A0A6J5EVS6_9BURK</name>
<protein>
    <submittedName>
        <fullName evidence="2">Uncharacterized protein</fullName>
    </submittedName>
</protein>
<feature type="chain" id="PRO_5026853604" evidence="1">
    <location>
        <begin position="26"/>
        <end position="195"/>
    </location>
</feature>
<feature type="signal peptide" evidence="1">
    <location>
        <begin position="1"/>
        <end position="25"/>
    </location>
</feature>
<dbReference type="AlphaFoldDB" id="A0A6J5EVS6"/>
<accession>A0A6J5EVS6</accession>
<evidence type="ECO:0000313" key="2">
    <source>
        <dbReference type="EMBL" id="CAB3770698.1"/>
    </source>
</evidence>
<organism evidence="2 3">
    <name type="scientific">Paraburkholderia humisilvae</name>
    <dbReference type="NCBI Taxonomy" id="627669"/>
    <lineage>
        <taxon>Bacteria</taxon>
        <taxon>Pseudomonadati</taxon>
        <taxon>Pseudomonadota</taxon>
        <taxon>Betaproteobacteria</taxon>
        <taxon>Burkholderiales</taxon>
        <taxon>Burkholderiaceae</taxon>
        <taxon>Paraburkholderia</taxon>
    </lineage>
</organism>